<dbReference type="Proteomes" id="UP000095591">
    <property type="component" value="Unassembled WGS sequence"/>
</dbReference>
<evidence type="ECO:0000313" key="2">
    <source>
        <dbReference type="Proteomes" id="UP000095591"/>
    </source>
</evidence>
<proteinExistence type="predicted"/>
<gene>
    <name evidence="1" type="ORF">ERS852429_01340</name>
</gene>
<dbReference type="AlphaFoldDB" id="A0A173T324"/>
<protein>
    <recommendedName>
        <fullName evidence="3">MG2 domain protein</fullName>
    </recommendedName>
</protein>
<reference evidence="1 2" key="1">
    <citation type="submission" date="2015-09" db="EMBL/GenBank/DDBJ databases">
        <authorList>
            <consortium name="Pathogen Informatics"/>
        </authorList>
    </citation>
    <scope>NUCLEOTIDE SEQUENCE [LARGE SCALE GENOMIC DNA]</scope>
    <source>
        <strain evidence="1 2">2789STDY5608872</strain>
    </source>
</reference>
<organism evidence="1 2">
    <name type="scientific">Parabacteroides distasonis</name>
    <dbReference type="NCBI Taxonomy" id="823"/>
    <lineage>
        <taxon>Bacteria</taxon>
        <taxon>Pseudomonadati</taxon>
        <taxon>Bacteroidota</taxon>
        <taxon>Bacteroidia</taxon>
        <taxon>Bacteroidales</taxon>
        <taxon>Tannerellaceae</taxon>
        <taxon>Parabacteroides</taxon>
    </lineage>
</organism>
<name>A0A173T324_PARDI</name>
<accession>A0A173T324</accession>
<sequence>MKYSILSLILTLLFLGHGDLLAANDFRERIYVQTDKQVYLAGELLWLKLCVTDATGIPVSFSKVGYVELLDESTALVQAKIEIKEGIGEGWLELPALLPTGYYRLVAYTRYMRNESDTVFFRKTIGVVNTFRKDETIPTDTLIKATSPDISGNTLQLTMDKASFSRREQGNIRIQGLPADVYTLGISIAGKEFIPVPDDHSICQWQAMLPSLNQTIFTDDYLPEYEGHLIRGKIVNIRTGEALAQTSVSPLLGFVGDEIRLFGGQQQEDKESVLFYTSRITGTHELATTTDSKGAEVYRIDIQSPFALHPTSRMPRFKMNPAWDEGLTQRNIGLQVTRTFTADSLGHVEPVRAHFQWQPYKTYLLDEYTRFPTMGETVFEFVESVSFRNTNGKRSLFVLLEDLSNQTVSLNSPLVLLDGIPIMDHELIYNYNPALIRRLEVYRNRYSFGGQVFEGILAFHTYKNDYPTLKVGASTQLFDYEGTQRRRLFYAPSYPDEISRESRIPDYRHTLLWMPNVQTGGNSVLTLPFYTSDLPGEYTVTVEGITKEGKTVRGIVCFSVLE</sequence>
<evidence type="ECO:0000313" key="1">
    <source>
        <dbReference type="EMBL" id="CUM96606.1"/>
    </source>
</evidence>
<dbReference type="EMBL" id="CYXP01000002">
    <property type="protein sequence ID" value="CUM96606.1"/>
    <property type="molecule type" value="Genomic_DNA"/>
</dbReference>
<dbReference type="RefSeq" id="WP_044544504.1">
    <property type="nucleotide sequence ID" value="NZ_CDRH01000004.1"/>
</dbReference>
<evidence type="ECO:0008006" key="3">
    <source>
        <dbReference type="Google" id="ProtNLM"/>
    </source>
</evidence>
<dbReference type="Gene3D" id="2.60.40.1930">
    <property type="match status" value="1"/>
</dbReference>